<evidence type="ECO:0000313" key="1">
    <source>
        <dbReference type="EMBL" id="CAJ2664285.1"/>
    </source>
</evidence>
<keyword evidence="2" id="KW-1185">Reference proteome</keyword>
<name>A0ACB0L6P2_TRIPR</name>
<dbReference type="Proteomes" id="UP001177021">
    <property type="component" value="Unassembled WGS sequence"/>
</dbReference>
<dbReference type="EMBL" id="CASHSV030000409">
    <property type="protein sequence ID" value="CAJ2664285.1"/>
    <property type="molecule type" value="Genomic_DNA"/>
</dbReference>
<protein>
    <submittedName>
        <fullName evidence="1">Uncharacterized protein</fullName>
    </submittedName>
</protein>
<proteinExistence type="predicted"/>
<sequence>MEKKKRVNLFFLFSQTHYFISQHHHSPLQNFTIYTIFQHYLLRDPNQTMDIINIYCTLLDVVVVLGLICFIVWICYEIFIKLRRLAAVAPPPVSEMEMP</sequence>
<gene>
    <name evidence="1" type="ORF">MILVUS5_LOCUS29536</name>
</gene>
<accession>A0ACB0L6P2</accession>
<reference evidence="1" key="1">
    <citation type="submission" date="2023-10" db="EMBL/GenBank/DDBJ databases">
        <authorList>
            <person name="Rodriguez Cubillos JULIANA M."/>
            <person name="De Vega J."/>
        </authorList>
    </citation>
    <scope>NUCLEOTIDE SEQUENCE</scope>
</reference>
<comment type="caution">
    <text evidence="1">The sequence shown here is derived from an EMBL/GenBank/DDBJ whole genome shotgun (WGS) entry which is preliminary data.</text>
</comment>
<organism evidence="1 2">
    <name type="scientific">Trifolium pratense</name>
    <name type="common">Red clover</name>
    <dbReference type="NCBI Taxonomy" id="57577"/>
    <lineage>
        <taxon>Eukaryota</taxon>
        <taxon>Viridiplantae</taxon>
        <taxon>Streptophyta</taxon>
        <taxon>Embryophyta</taxon>
        <taxon>Tracheophyta</taxon>
        <taxon>Spermatophyta</taxon>
        <taxon>Magnoliopsida</taxon>
        <taxon>eudicotyledons</taxon>
        <taxon>Gunneridae</taxon>
        <taxon>Pentapetalae</taxon>
        <taxon>rosids</taxon>
        <taxon>fabids</taxon>
        <taxon>Fabales</taxon>
        <taxon>Fabaceae</taxon>
        <taxon>Papilionoideae</taxon>
        <taxon>50 kb inversion clade</taxon>
        <taxon>NPAAA clade</taxon>
        <taxon>Hologalegina</taxon>
        <taxon>IRL clade</taxon>
        <taxon>Trifolieae</taxon>
        <taxon>Trifolium</taxon>
    </lineage>
</organism>
<evidence type="ECO:0000313" key="2">
    <source>
        <dbReference type="Proteomes" id="UP001177021"/>
    </source>
</evidence>